<evidence type="ECO:0000259" key="9">
    <source>
        <dbReference type="Pfam" id="PF02687"/>
    </source>
</evidence>
<dbReference type="GO" id="GO:0005886">
    <property type="term" value="C:plasma membrane"/>
    <property type="evidence" value="ECO:0007669"/>
    <property type="project" value="UniProtKB-SubCell"/>
</dbReference>
<evidence type="ECO:0000313" key="12">
    <source>
        <dbReference type="EMBL" id="SHK53973.1"/>
    </source>
</evidence>
<dbReference type="PANTHER" id="PTHR30572:SF4">
    <property type="entry name" value="ABC TRANSPORTER PERMEASE YTRF"/>
    <property type="match status" value="1"/>
</dbReference>
<feature type="transmembrane region" description="Helical" evidence="8">
    <location>
        <begin position="336"/>
        <end position="360"/>
    </location>
</feature>
<dbReference type="Proteomes" id="UP000184203">
    <property type="component" value="Unassembled WGS sequence"/>
</dbReference>
<dbReference type="Pfam" id="PF12704">
    <property type="entry name" value="MacB_PCD"/>
    <property type="match status" value="1"/>
</dbReference>
<dbReference type="STRING" id="797209.GCA_000376445_01331"/>
<protein>
    <submittedName>
        <fullName evidence="12">Putative ABC transport system permease protein</fullName>
    </submittedName>
</protein>
<dbReference type="EMBL" id="AEMG01000004">
    <property type="protein sequence ID" value="EFW93412.1"/>
    <property type="molecule type" value="Genomic_DNA"/>
</dbReference>
<evidence type="ECO:0000256" key="2">
    <source>
        <dbReference type="ARBA" id="ARBA00022475"/>
    </source>
</evidence>
<evidence type="ECO:0000313" key="13">
    <source>
        <dbReference type="Proteomes" id="UP000003751"/>
    </source>
</evidence>
<dbReference type="PATRIC" id="fig|797209.4.peg.1214"/>
<dbReference type="InterPro" id="IPR025857">
    <property type="entry name" value="MacB_PCD"/>
</dbReference>
<evidence type="ECO:0000256" key="8">
    <source>
        <dbReference type="SAM" id="Phobius"/>
    </source>
</evidence>
<gene>
    <name evidence="12" type="ORF">SAMN05444342_1602</name>
    <name evidence="11" type="ORF">ZOD2009_06092</name>
</gene>
<comment type="similarity">
    <text evidence="6">Belongs to the ABC-4 integral membrane protein family.</text>
</comment>
<dbReference type="EMBL" id="FRAN01000002">
    <property type="protein sequence ID" value="SHK53973.1"/>
    <property type="molecule type" value="Genomic_DNA"/>
</dbReference>
<dbReference type="GO" id="GO:0022857">
    <property type="term" value="F:transmembrane transporter activity"/>
    <property type="evidence" value="ECO:0007669"/>
    <property type="project" value="TreeGrafter"/>
</dbReference>
<keyword evidence="5 8" id="KW-0472">Membrane</keyword>
<comment type="subcellular location">
    <subcellularLocation>
        <location evidence="1">Cell membrane</location>
        <topology evidence="1">Multi-pass membrane protein</topology>
    </subcellularLocation>
</comment>
<evidence type="ECO:0000256" key="5">
    <source>
        <dbReference type="ARBA" id="ARBA00023136"/>
    </source>
</evidence>
<evidence type="ECO:0000256" key="7">
    <source>
        <dbReference type="SAM" id="MobiDB-lite"/>
    </source>
</evidence>
<dbReference type="InterPro" id="IPR050250">
    <property type="entry name" value="Macrolide_Exporter_MacB"/>
</dbReference>
<sequence length="415" mass="43320">MNFRQSFQMSWRSIRDHKLRSVLTTLGIIIGVGSVITFVTLGASLQAAIVGQVSADSNPSIVASVGPPSANDGPGGPSSQGGSVPVFTEHDIEQLRGLSDVDSVVPQGSVQVSSLGHDGQTIGWESVTATTPGAFSSDSFESGRTFSSGSEEVVLNEPAATLFSTNVTTGDSLTLQFANGTRTVTVVGILNASATASAFGTSRPQIYVPTDPFYGTTVRSPTTGTQQRAYPQVTVRAVDYDHVDSVQPAVESYLTNESDASQLKPASYEVSLQTNQQLVEQIQEVIGTFTSFITGIAVISLIVGAIGIANIMLVSVTERTREIGIMKAVGGQKRDIIQLFIVEAIILGVIGSIVGTVVGIAGGYVAAQAIGFDLAFAPKWFGVAIVVGIGVGLVSGLYPAWNAARIDPIDALRHE</sequence>
<dbReference type="AlphaFoldDB" id="E7QQZ8"/>
<dbReference type="OrthoDB" id="11469at2157"/>
<feature type="transmembrane region" description="Helical" evidence="8">
    <location>
        <begin position="380"/>
        <end position="401"/>
    </location>
</feature>
<dbReference type="Pfam" id="PF02687">
    <property type="entry name" value="FtsX"/>
    <property type="match status" value="1"/>
</dbReference>
<evidence type="ECO:0000259" key="10">
    <source>
        <dbReference type="Pfam" id="PF12704"/>
    </source>
</evidence>
<feature type="domain" description="MacB-like periplasmic core" evidence="10">
    <location>
        <begin position="21"/>
        <end position="252"/>
    </location>
</feature>
<dbReference type="eggNOG" id="arCOG02312">
    <property type="taxonomic scope" value="Archaea"/>
</dbReference>
<dbReference type="PANTHER" id="PTHR30572">
    <property type="entry name" value="MEMBRANE COMPONENT OF TRANSPORTER-RELATED"/>
    <property type="match status" value="1"/>
</dbReference>
<keyword evidence="4 8" id="KW-1133">Transmembrane helix</keyword>
<evidence type="ECO:0000313" key="11">
    <source>
        <dbReference type="EMBL" id="EFW93412.1"/>
    </source>
</evidence>
<feature type="transmembrane region" description="Helical" evidence="8">
    <location>
        <begin position="21"/>
        <end position="45"/>
    </location>
</feature>
<feature type="domain" description="ABC3 transporter permease C-terminal" evidence="9">
    <location>
        <begin position="296"/>
        <end position="408"/>
    </location>
</feature>
<organism evidence="11 13">
    <name type="scientific">Haladaptatus paucihalophilus DX253</name>
    <dbReference type="NCBI Taxonomy" id="797209"/>
    <lineage>
        <taxon>Archaea</taxon>
        <taxon>Methanobacteriati</taxon>
        <taxon>Methanobacteriota</taxon>
        <taxon>Stenosarchaea group</taxon>
        <taxon>Halobacteria</taxon>
        <taxon>Halobacteriales</taxon>
        <taxon>Haladaptataceae</taxon>
        <taxon>Haladaptatus</taxon>
    </lineage>
</organism>
<evidence type="ECO:0000256" key="3">
    <source>
        <dbReference type="ARBA" id="ARBA00022692"/>
    </source>
</evidence>
<keyword evidence="3 8" id="KW-0812">Transmembrane</keyword>
<keyword evidence="14" id="KW-1185">Reference proteome</keyword>
<name>E7QQZ8_HALPU</name>
<proteinExistence type="inferred from homology"/>
<evidence type="ECO:0000313" key="14">
    <source>
        <dbReference type="Proteomes" id="UP000184203"/>
    </source>
</evidence>
<keyword evidence="2" id="KW-1003">Cell membrane</keyword>
<dbReference type="InterPro" id="IPR003838">
    <property type="entry name" value="ABC3_permease_C"/>
</dbReference>
<evidence type="ECO:0000256" key="4">
    <source>
        <dbReference type="ARBA" id="ARBA00022989"/>
    </source>
</evidence>
<reference evidence="11 13" key="1">
    <citation type="journal article" date="2014" name="ISME J.">
        <title>Trehalose/2-sulfotrehalose biosynthesis and glycine-betaine uptake are widely spread mechanisms for osmoadaptation in the Halobacteriales.</title>
        <authorList>
            <person name="Youssef N.H."/>
            <person name="Savage-Ashlock K.N."/>
            <person name="McCully A.L."/>
            <person name="Luedtke B."/>
            <person name="Shaw E.I."/>
            <person name="Hoff W.D."/>
            <person name="Elshahed M.S."/>
        </authorList>
    </citation>
    <scope>NUCLEOTIDE SEQUENCE [LARGE SCALE GENOMIC DNA]</scope>
    <source>
        <strain evidence="11 13">DX253</strain>
    </source>
</reference>
<feature type="region of interest" description="Disordered" evidence="7">
    <location>
        <begin position="62"/>
        <end position="85"/>
    </location>
</feature>
<feature type="transmembrane region" description="Helical" evidence="8">
    <location>
        <begin position="292"/>
        <end position="316"/>
    </location>
</feature>
<accession>E7QQZ8</accession>
<evidence type="ECO:0000256" key="1">
    <source>
        <dbReference type="ARBA" id="ARBA00004651"/>
    </source>
</evidence>
<reference evidence="14" key="2">
    <citation type="submission" date="2016-11" db="EMBL/GenBank/DDBJ databases">
        <authorList>
            <person name="Varghese N."/>
            <person name="Submissions S."/>
        </authorList>
    </citation>
    <scope>NUCLEOTIDE SEQUENCE [LARGE SCALE GENOMIC DNA]</scope>
    <source>
        <strain evidence="14">DX253</strain>
    </source>
</reference>
<reference evidence="12" key="3">
    <citation type="submission" date="2016-11" db="EMBL/GenBank/DDBJ databases">
        <authorList>
            <person name="Jaros S."/>
            <person name="Januszkiewicz K."/>
            <person name="Wedrychowicz H."/>
        </authorList>
    </citation>
    <scope>NUCLEOTIDE SEQUENCE [LARGE SCALE GENOMIC DNA]</scope>
    <source>
        <strain evidence="12">DX253</strain>
    </source>
</reference>
<dbReference type="Proteomes" id="UP000003751">
    <property type="component" value="Unassembled WGS sequence"/>
</dbReference>
<dbReference type="RefSeq" id="WP_007977986.1">
    <property type="nucleotide sequence ID" value="NZ_AEMG01000004.1"/>
</dbReference>
<evidence type="ECO:0000256" key="6">
    <source>
        <dbReference type="ARBA" id="ARBA00038076"/>
    </source>
</evidence>